<name>A0A4R8EJ88_9BACT</name>
<organism evidence="1 2">
    <name type="scientific">Petrotoga sibirica</name>
    <dbReference type="NCBI Taxonomy" id="156202"/>
    <lineage>
        <taxon>Bacteria</taxon>
        <taxon>Thermotogati</taxon>
        <taxon>Thermotogota</taxon>
        <taxon>Thermotogae</taxon>
        <taxon>Petrotogales</taxon>
        <taxon>Petrotogaceae</taxon>
        <taxon>Petrotoga</taxon>
    </lineage>
</organism>
<gene>
    <name evidence="1" type="ORF">C8D74_11424</name>
</gene>
<dbReference type="Proteomes" id="UP000294817">
    <property type="component" value="Unassembled WGS sequence"/>
</dbReference>
<dbReference type="Gene3D" id="3.40.50.300">
    <property type="entry name" value="P-loop containing nucleotide triphosphate hydrolases"/>
    <property type="match status" value="1"/>
</dbReference>
<sequence length="144" mass="16336">MILYGGYGTGKSRLGFTVLKEAAVMGCTIGVLDVLRDFENFEGADAAVKRALDSDLIFIDDLGAKGYDWIGQKIRIVIDEVNRNQKSVIISTNLNPKELVNFLEDRTVSRLLEIVPKEGLIYLGEEDFRMKKREEKVAYFEQIR</sequence>
<dbReference type="SUPFAM" id="SSF52540">
    <property type="entry name" value="P-loop containing nucleoside triphosphate hydrolases"/>
    <property type="match status" value="1"/>
</dbReference>
<comment type="caution">
    <text evidence="1">The sequence shown here is derived from an EMBL/GenBank/DDBJ whole genome shotgun (WGS) entry which is preliminary data.</text>
</comment>
<dbReference type="AlphaFoldDB" id="A0A4R8EJ88"/>
<accession>A0A4R8EJ88</accession>
<evidence type="ECO:0000313" key="1">
    <source>
        <dbReference type="EMBL" id="TDX12120.1"/>
    </source>
</evidence>
<protein>
    <submittedName>
        <fullName evidence="1">IstB-like ATP binding protein</fullName>
    </submittedName>
</protein>
<proteinExistence type="predicted"/>
<evidence type="ECO:0000313" key="2">
    <source>
        <dbReference type="Proteomes" id="UP000294817"/>
    </source>
</evidence>
<dbReference type="InterPro" id="IPR027417">
    <property type="entry name" value="P-loop_NTPase"/>
</dbReference>
<keyword evidence="2" id="KW-1185">Reference proteome</keyword>
<dbReference type="EMBL" id="SODZ01000014">
    <property type="protein sequence ID" value="TDX12120.1"/>
    <property type="molecule type" value="Genomic_DNA"/>
</dbReference>
<reference evidence="1 2" key="1">
    <citation type="submission" date="2019-03" db="EMBL/GenBank/DDBJ databases">
        <title>Genomic Encyclopedia of Type Strains, Phase IV (KMG-IV): sequencing the most valuable type-strain genomes for metagenomic binning, comparative biology and taxonomic classification.</title>
        <authorList>
            <person name="Goeker M."/>
        </authorList>
    </citation>
    <scope>NUCLEOTIDE SEQUENCE [LARGE SCALE GENOMIC DNA]</scope>
    <source>
        <strain evidence="1 2">DSM 13575</strain>
    </source>
</reference>